<organism evidence="3 4">
    <name type="scientific">Naumovozyma castellii</name>
    <name type="common">Yeast</name>
    <name type="synonym">Saccharomyces castellii</name>
    <dbReference type="NCBI Taxonomy" id="27288"/>
    <lineage>
        <taxon>Eukaryota</taxon>
        <taxon>Fungi</taxon>
        <taxon>Dikarya</taxon>
        <taxon>Ascomycota</taxon>
        <taxon>Saccharomycotina</taxon>
        <taxon>Saccharomycetes</taxon>
        <taxon>Saccharomycetales</taxon>
        <taxon>Saccharomycetaceae</taxon>
        <taxon>Naumovozyma</taxon>
    </lineage>
</organism>
<keyword evidence="1" id="KW-0833">Ubl conjugation pathway</keyword>
<evidence type="ECO:0000256" key="2">
    <source>
        <dbReference type="SAM" id="MobiDB-lite"/>
    </source>
</evidence>
<protein>
    <submittedName>
        <fullName evidence="3">Uncharacterized protein</fullName>
    </submittedName>
</protein>
<dbReference type="EMBL" id="HE576756">
    <property type="protein sequence ID" value="CCC70249.1"/>
    <property type="molecule type" value="Genomic_DNA"/>
</dbReference>
<dbReference type="GO" id="GO:0005680">
    <property type="term" value="C:anaphase-promoting complex"/>
    <property type="evidence" value="ECO:0007669"/>
    <property type="project" value="InterPro"/>
</dbReference>
<dbReference type="InterPro" id="IPR018860">
    <property type="entry name" value="APC_suCDC26"/>
</dbReference>
<evidence type="ECO:0000313" key="4">
    <source>
        <dbReference type="Proteomes" id="UP000001640"/>
    </source>
</evidence>
<proteinExistence type="predicted"/>
<sequence>MIRRPASTLQLSPDDVSELIKELEEQKLQRKIQAQRVNLKQALVSENELPTLNNMQTEVDSSFQRSPLNNKRLPVTYDNIAGVQEIPENSIRNNNNNNNNPFYHHES</sequence>
<dbReference type="KEGG" id="ncs:NCAS_0E01790"/>
<dbReference type="GO" id="GO:0031145">
    <property type="term" value="P:anaphase-promoting complex-dependent catabolic process"/>
    <property type="evidence" value="ECO:0007669"/>
    <property type="project" value="InterPro"/>
</dbReference>
<dbReference type="GeneID" id="96903881"/>
<keyword evidence="4" id="KW-1185">Reference proteome</keyword>
<dbReference type="Proteomes" id="UP000001640">
    <property type="component" value="Chromosome 5"/>
</dbReference>
<feature type="region of interest" description="Disordered" evidence="2">
    <location>
        <begin position="86"/>
        <end position="107"/>
    </location>
</feature>
<dbReference type="RefSeq" id="XP_003676609.1">
    <property type="nucleotide sequence ID" value="XM_003676561.1"/>
</dbReference>
<dbReference type="InParanoid" id="G0VFI3"/>
<reference key="2">
    <citation type="submission" date="2011-08" db="EMBL/GenBank/DDBJ databases">
        <title>Genome sequence of Naumovozyma castellii.</title>
        <authorList>
            <person name="Gordon J.L."/>
            <person name="Armisen D."/>
            <person name="Proux-Wera E."/>
            <person name="OhEigeartaigh S.S."/>
            <person name="Byrne K.P."/>
            <person name="Wolfe K.H."/>
        </authorList>
    </citation>
    <scope>NUCLEOTIDE SEQUENCE</scope>
    <source>
        <strain>Type strain:CBS 4309</strain>
    </source>
</reference>
<evidence type="ECO:0000313" key="3">
    <source>
        <dbReference type="EMBL" id="CCC70249.1"/>
    </source>
</evidence>
<gene>
    <name evidence="3" type="primary">NCAS0E01790</name>
    <name evidence="3" type="ordered locus">NCAS_0E01790</name>
</gene>
<evidence type="ECO:0000256" key="1">
    <source>
        <dbReference type="ARBA" id="ARBA00022786"/>
    </source>
</evidence>
<dbReference type="HOGENOM" id="CLU_148140_0_0_1"/>
<dbReference type="AlphaFoldDB" id="G0VFI3"/>
<dbReference type="OrthoDB" id="4056532at2759"/>
<dbReference type="OMA" id="PRASSHW"/>
<accession>G0VFI3</accession>
<name>G0VFI3_NAUCA</name>
<reference evidence="3 4" key="1">
    <citation type="journal article" date="2011" name="Proc. Natl. Acad. Sci. U.S.A.">
        <title>Evolutionary erosion of yeast sex chromosomes by mating-type switching accidents.</title>
        <authorList>
            <person name="Gordon J.L."/>
            <person name="Armisen D."/>
            <person name="Proux-Wera E."/>
            <person name="Oheigeartaigh S.S."/>
            <person name="Byrne K.P."/>
            <person name="Wolfe K.H."/>
        </authorList>
    </citation>
    <scope>NUCLEOTIDE SEQUENCE [LARGE SCALE GENOMIC DNA]</scope>
    <source>
        <strain evidence="4">ATCC 76901 / BCRC 22586 / CBS 4309 / NBRC 1992 / NRRL Y-12630</strain>
    </source>
</reference>
<dbReference type="Pfam" id="PF10471">
    <property type="entry name" value="ANAPC_CDC26"/>
    <property type="match status" value="1"/>
</dbReference>